<dbReference type="InterPro" id="IPR040766">
    <property type="entry name" value="Tudor_2_RapA"/>
</dbReference>
<evidence type="ECO:0000259" key="10">
    <source>
        <dbReference type="PROSITE" id="PS51192"/>
    </source>
</evidence>
<keyword evidence="13" id="KW-1185">Reference proteome</keyword>
<dbReference type="Pfam" id="PF00271">
    <property type="entry name" value="Helicase_C"/>
    <property type="match status" value="1"/>
</dbReference>
<gene>
    <name evidence="9" type="primary">rapA</name>
    <name evidence="12" type="ordered locus">Tola_2362</name>
</gene>
<dbReference type="OrthoDB" id="9814088at2"/>
<feature type="domain" description="Helicase C-terminal" evidence="11">
    <location>
        <begin position="482"/>
        <end position="646"/>
    </location>
</feature>
<comment type="subunit">
    <text evidence="9">Interacts with the RNAP. Has a higher affinity for the core RNAP than for the holoenzyme. Its ATPase activity is stimulated by binding to RNAP.</text>
</comment>
<accession>C4L9K6</accession>
<reference evidence="13" key="1">
    <citation type="submission" date="2009-05" db="EMBL/GenBank/DDBJ databases">
        <title>Complete sequence of Tolumonas auensis DSM 9187.</title>
        <authorList>
            <consortium name="US DOE Joint Genome Institute"/>
            <person name="Lucas S."/>
            <person name="Copeland A."/>
            <person name="Lapidus A."/>
            <person name="Glavina del Rio T."/>
            <person name="Tice H."/>
            <person name="Bruce D."/>
            <person name="Goodwin L."/>
            <person name="Pitluck S."/>
            <person name="Chertkov O."/>
            <person name="Brettin T."/>
            <person name="Detter J.C."/>
            <person name="Han C."/>
            <person name="Larimer F."/>
            <person name="Land M."/>
            <person name="Hauser L."/>
            <person name="Kyrpides N."/>
            <person name="Mikhailova N."/>
            <person name="Spring S."/>
            <person name="Beller H."/>
        </authorList>
    </citation>
    <scope>NUCLEOTIDE SEQUENCE [LARGE SCALE GENOMIC DNA]</scope>
    <source>
        <strain evidence="13">DSM 9187 / TA4</strain>
    </source>
</reference>
<feature type="short sequence motif" description="DEAH box" evidence="9">
    <location>
        <begin position="280"/>
        <end position="283"/>
    </location>
</feature>
<dbReference type="RefSeq" id="WP_015879427.1">
    <property type="nucleotide sequence ID" value="NC_012691.1"/>
</dbReference>
<evidence type="ECO:0000313" key="12">
    <source>
        <dbReference type="EMBL" id="ACQ93959.1"/>
    </source>
</evidence>
<dbReference type="GO" id="GO:0006355">
    <property type="term" value="P:regulation of DNA-templated transcription"/>
    <property type="evidence" value="ECO:0007669"/>
    <property type="project" value="UniProtKB-UniRule"/>
</dbReference>
<protein>
    <recommendedName>
        <fullName evidence="9">RNA polymerase-associated protein RapA</fullName>
        <ecNumber evidence="9">3.6.4.-</ecNumber>
    </recommendedName>
    <alternativeName>
        <fullName evidence="9">ATP-dependent helicase HepA</fullName>
    </alternativeName>
</protein>
<dbReference type="PROSITE" id="PS51194">
    <property type="entry name" value="HELICASE_CTER"/>
    <property type="match status" value="1"/>
</dbReference>
<evidence type="ECO:0000256" key="2">
    <source>
        <dbReference type="ARBA" id="ARBA00022801"/>
    </source>
</evidence>
<dbReference type="Gene3D" id="6.10.140.2230">
    <property type="match status" value="1"/>
</dbReference>
<reference evidence="12 13" key="2">
    <citation type="journal article" date="2011" name="Stand. Genomic Sci.">
        <title>Complete genome sequence of Tolumonas auensis type strain (TA 4).</title>
        <authorList>
            <person name="Chertkov O."/>
            <person name="Copeland A."/>
            <person name="Lucas S."/>
            <person name="Lapidus A."/>
            <person name="Berry K.W."/>
            <person name="Detter J.C."/>
            <person name="Del Rio T.G."/>
            <person name="Hammon N."/>
            <person name="Dalin E."/>
            <person name="Tice H."/>
            <person name="Pitluck S."/>
            <person name="Richardson P."/>
            <person name="Bruce D."/>
            <person name="Goodwin L."/>
            <person name="Han C."/>
            <person name="Tapia R."/>
            <person name="Saunders E."/>
            <person name="Schmutz J."/>
            <person name="Brettin T."/>
            <person name="Larimer F."/>
            <person name="Land M."/>
            <person name="Hauser L."/>
            <person name="Spring S."/>
            <person name="Rohde M."/>
            <person name="Kyrpides N.C."/>
            <person name="Ivanova N."/>
            <person name="Goker M."/>
            <person name="Beller H.R."/>
            <person name="Klenk H.P."/>
            <person name="Woyke T."/>
        </authorList>
    </citation>
    <scope>NUCLEOTIDE SEQUENCE [LARGE SCALE GENOMIC DNA]</scope>
    <source>
        <strain evidence="13">DSM 9187 / TA4</strain>
    </source>
</reference>
<dbReference type="EMBL" id="CP001616">
    <property type="protein sequence ID" value="ACQ93959.1"/>
    <property type="molecule type" value="Genomic_DNA"/>
</dbReference>
<dbReference type="Gene3D" id="6.10.140.1500">
    <property type="match status" value="1"/>
</dbReference>
<evidence type="ECO:0000256" key="9">
    <source>
        <dbReference type="HAMAP-Rule" id="MF_01821"/>
    </source>
</evidence>
<dbReference type="InterPro" id="IPR057342">
    <property type="entry name" value="DEXDc_RapA"/>
</dbReference>
<dbReference type="InterPro" id="IPR001650">
    <property type="entry name" value="Helicase_C-like"/>
</dbReference>
<evidence type="ECO:0000259" key="11">
    <source>
        <dbReference type="PROSITE" id="PS51194"/>
    </source>
</evidence>
<dbReference type="STRING" id="595494.Tola_2362"/>
<dbReference type="InterPro" id="IPR040765">
    <property type="entry name" value="Tudor_1_RapA"/>
</dbReference>
<sequence length="959" mass="108781">MSFALGQRWISDTETDLGLGTVVAIEGRMITLLFPANGEQRLYARDSAPITRVRFNEGDKITSHEEWQMDIRAVEETEEGLLTYHGTRVDTGAEVSLREVMLNNFIKFNKPQDRLFAGQIDRHSRFALRYEALIHQHARRRSPTRGLASGRVSLIPHQLHIAREVGHRHAPRVLLADEVGLGKTIEAGMVIHQQLLSGRAHRVLILVPDSLQYQWLVEMLRRFNLMFSLFDEERCVESEHDAVNPFDTEQLVICSLDWLRKKKVRFEQVQECEWDLLVVDEAHHLVWSEEAPSREYQIVETLAEQIPGVLLLTATPDQLGHASHFARLRLLDPERFYDYDAFVAEEQAYGQVADATQPLLSGDALNAEQIDILKNLLPELDASQLQNEEYREEVLKDLLDRHGTGRIMFRNTRAASAGFPVRELHAYPMPLPEQYKTAIRVMGMMGGNTGDALAKAKRYLYPEKIFGQFEGDNASWTQFDPRVDWLLNLIKTERHEKILVICSEAASALTMENTLRTREGVRCTVFHEGMSLLERDKSAAYFADPDGGAQVMLCSEIGSEGRNFQFARHLVLFDLPLNPDLLEQRIGRLDRIGQKNVVQIHVPYLEETPQRTLIRWYHEGLDAFEHTCPTGRVVFDEVQEQLFTLLAENQSSDESMSSLLEQTRSMHNALKAKLEQGRDRLLEIQSSGGAHAHQLVEQLAEEDDDTSLVAFALHLFDDIGIAQDDRGEQAVVLTPTDHMLISSFPGLPEDGVTVTFERDVALSREDLSFLTWDHPMIRGGIDLVLASEIGSTAVSLLKNSKMPAGTIFLELIYVAESASHPQLYRFMPPTPIRLLLDKNGNNVGEQVGFEQFHRQLMPINRQLASKLVAASQAVIHEMIGKAEHAAHPRMVQIVAEARHTMQHTLGAELSRLEQLKAINPSVRDSELEHLRDLQHELNHLMDQTQLKLDAVRFVVVTNQ</sequence>
<dbReference type="Proteomes" id="UP000009073">
    <property type="component" value="Chromosome"/>
</dbReference>
<dbReference type="InterPro" id="IPR022737">
    <property type="entry name" value="RapA_C"/>
</dbReference>
<dbReference type="HOGENOM" id="CLU_011520_0_0_6"/>
<keyword evidence="4 9" id="KW-0067">ATP-binding</keyword>
<dbReference type="Gene3D" id="3.30.360.80">
    <property type="match status" value="1"/>
</dbReference>
<dbReference type="Gene3D" id="2.30.30.930">
    <property type="match status" value="1"/>
</dbReference>
<dbReference type="GO" id="GO:0005524">
    <property type="term" value="F:ATP binding"/>
    <property type="evidence" value="ECO:0007669"/>
    <property type="project" value="UniProtKB-UniRule"/>
</dbReference>
<dbReference type="InterPro" id="IPR023949">
    <property type="entry name" value="Helicase_RapA"/>
</dbReference>
<dbReference type="GO" id="GO:0016817">
    <property type="term" value="F:hydrolase activity, acting on acid anhydrides"/>
    <property type="evidence" value="ECO:0007669"/>
    <property type="project" value="InterPro"/>
</dbReference>
<evidence type="ECO:0000256" key="5">
    <source>
        <dbReference type="ARBA" id="ARBA00023015"/>
    </source>
</evidence>
<dbReference type="Pfam" id="PF12137">
    <property type="entry name" value="RapA_C"/>
    <property type="match status" value="1"/>
</dbReference>
<dbReference type="EC" id="3.6.4.-" evidence="9"/>
<evidence type="ECO:0000313" key="13">
    <source>
        <dbReference type="Proteomes" id="UP000009073"/>
    </source>
</evidence>
<organism evidence="12 13">
    <name type="scientific">Tolumonas auensis (strain DSM 9187 / NBRC 110442 / TA 4)</name>
    <dbReference type="NCBI Taxonomy" id="595494"/>
    <lineage>
        <taxon>Bacteria</taxon>
        <taxon>Pseudomonadati</taxon>
        <taxon>Pseudomonadota</taxon>
        <taxon>Gammaproteobacteria</taxon>
        <taxon>Aeromonadales</taxon>
        <taxon>Aeromonadaceae</taxon>
        <taxon>Tolumonas</taxon>
    </lineage>
</organism>
<comment type="function">
    <text evidence="9">Transcription regulator that activates transcription by stimulating RNA polymerase (RNAP) recycling in case of stress conditions such as supercoiled DNA or high salt concentrations. Probably acts by releasing the RNAP, when it is trapped or immobilized on tightly supercoiled DNA. Does not activate transcription on linear DNA. Probably not involved in DNA repair.</text>
</comment>
<dbReference type="InterPro" id="IPR049730">
    <property type="entry name" value="SNF2/RAD54-like_C"/>
</dbReference>
<feature type="binding site" evidence="9">
    <location>
        <begin position="177"/>
        <end position="184"/>
    </location>
    <ligand>
        <name>ATP</name>
        <dbReference type="ChEBI" id="CHEBI:30616"/>
    </ligand>
</feature>
<dbReference type="HAMAP" id="MF_01821">
    <property type="entry name" value="Helicase_RapA"/>
    <property type="match status" value="1"/>
</dbReference>
<dbReference type="CDD" id="cd18793">
    <property type="entry name" value="SF2_C_SNF"/>
    <property type="match status" value="1"/>
</dbReference>
<dbReference type="PANTHER" id="PTHR45766">
    <property type="entry name" value="DNA ANNEALING HELICASE AND ENDONUCLEASE ZRANB3 FAMILY MEMBER"/>
    <property type="match status" value="1"/>
</dbReference>
<keyword evidence="5 9" id="KW-0805">Transcription regulation</keyword>
<evidence type="ECO:0000256" key="7">
    <source>
        <dbReference type="ARBA" id="ARBA00023159"/>
    </source>
</evidence>
<dbReference type="InterPro" id="IPR038718">
    <property type="entry name" value="SNF2-like_sf"/>
</dbReference>
<dbReference type="AlphaFoldDB" id="C4L9K6"/>
<dbReference type="PANTHER" id="PTHR45766:SF6">
    <property type="entry name" value="SWI_SNF-RELATED MATRIX-ASSOCIATED ACTIN-DEPENDENT REGULATOR OF CHROMATIN SUBFAMILY A-LIKE PROTEIN 1"/>
    <property type="match status" value="1"/>
</dbReference>
<dbReference type="SMART" id="SM00487">
    <property type="entry name" value="DEXDc"/>
    <property type="match status" value="1"/>
</dbReference>
<keyword evidence="1 9" id="KW-0547">Nucleotide-binding</keyword>
<keyword evidence="8 9" id="KW-0804">Transcription</keyword>
<dbReference type="SMART" id="SM00490">
    <property type="entry name" value="HELICc"/>
    <property type="match status" value="1"/>
</dbReference>
<keyword evidence="2 9" id="KW-0378">Hydrolase</keyword>
<dbReference type="PROSITE" id="PS51192">
    <property type="entry name" value="HELICASE_ATP_BIND_1"/>
    <property type="match status" value="1"/>
</dbReference>
<dbReference type="InterPro" id="IPR014001">
    <property type="entry name" value="Helicase_ATP-bd"/>
</dbReference>
<dbReference type="InterPro" id="IPR000330">
    <property type="entry name" value="SNF2_N"/>
</dbReference>
<evidence type="ECO:0000256" key="8">
    <source>
        <dbReference type="ARBA" id="ARBA00023163"/>
    </source>
</evidence>
<evidence type="ECO:0000256" key="3">
    <source>
        <dbReference type="ARBA" id="ARBA00022806"/>
    </source>
</evidence>
<keyword evidence="3 9" id="KW-0347">Helicase</keyword>
<name>C4L9K6_TOLAT</name>
<dbReference type="Pfam" id="PF18337">
    <property type="entry name" value="Tudor_RapA"/>
    <property type="match status" value="1"/>
</dbReference>
<evidence type="ECO:0000256" key="1">
    <source>
        <dbReference type="ARBA" id="ARBA00022741"/>
    </source>
</evidence>
<dbReference type="GO" id="GO:0004386">
    <property type="term" value="F:helicase activity"/>
    <property type="evidence" value="ECO:0007669"/>
    <property type="project" value="UniProtKB-UniRule"/>
</dbReference>
<dbReference type="NCBIfam" id="NF003426">
    <property type="entry name" value="PRK04914.1"/>
    <property type="match status" value="1"/>
</dbReference>
<dbReference type="Pfam" id="PF18339">
    <property type="entry name" value="Tudor_1_RapA"/>
    <property type="match status" value="1"/>
</dbReference>
<dbReference type="KEGG" id="tau:Tola_2362"/>
<keyword evidence="6 9" id="KW-0238">DNA-binding</keyword>
<dbReference type="Gene3D" id="2.30.30.140">
    <property type="match status" value="1"/>
</dbReference>
<feature type="domain" description="Helicase ATP-binding" evidence="10">
    <location>
        <begin position="164"/>
        <end position="334"/>
    </location>
</feature>
<dbReference type="eggNOG" id="COG0553">
    <property type="taxonomic scope" value="Bacteria"/>
</dbReference>
<dbReference type="Pfam" id="PF00176">
    <property type="entry name" value="SNF2-rel_dom"/>
    <property type="match status" value="1"/>
</dbReference>
<dbReference type="GO" id="GO:0003677">
    <property type="term" value="F:DNA binding"/>
    <property type="evidence" value="ECO:0007669"/>
    <property type="project" value="UniProtKB-KW"/>
</dbReference>
<dbReference type="CDD" id="cd18011">
    <property type="entry name" value="DEXDc_RapA"/>
    <property type="match status" value="1"/>
</dbReference>
<dbReference type="Gene3D" id="3.40.50.10810">
    <property type="entry name" value="Tandem AAA-ATPase domain"/>
    <property type="match status" value="1"/>
</dbReference>
<comment type="similarity">
    <text evidence="9">Belongs to the SNF2/RAD54 helicase family. RapA subfamily.</text>
</comment>
<keyword evidence="7 9" id="KW-0010">Activator</keyword>
<evidence type="ECO:0000256" key="4">
    <source>
        <dbReference type="ARBA" id="ARBA00022840"/>
    </source>
</evidence>
<dbReference type="Gene3D" id="3.40.50.300">
    <property type="entry name" value="P-loop containing nucleotide triphosphate hydrolases"/>
    <property type="match status" value="1"/>
</dbReference>
<dbReference type="InterPro" id="IPR027417">
    <property type="entry name" value="P-loop_NTPase"/>
</dbReference>
<proteinExistence type="inferred from homology"/>
<dbReference type="SUPFAM" id="SSF52540">
    <property type="entry name" value="P-loop containing nucleoside triphosphate hydrolases"/>
    <property type="match status" value="2"/>
</dbReference>
<evidence type="ECO:0000256" key="6">
    <source>
        <dbReference type="ARBA" id="ARBA00023125"/>
    </source>
</evidence>